<dbReference type="InterPro" id="IPR029052">
    <property type="entry name" value="Metallo-depent_PP-like"/>
</dbReference>
<keyword evidence="1" id="KW-0472">Membrane</keyword>
<gene>
    <name evidence="3" type="ORF">RFV38_00390</name>
</gene>
<evidence type="ECO:0000313" key="4">
    <source>
        <dbReference type="Proteomes" id="UP001279681"/>
    </source>
</evidence>
<feature type="transmembrane region" description="Helical" evidence="1">
    <location>
        <begin position="30"/>
        <end position="49"/>
    </location>
</feature>
<dbReference type="Proteomes" id="UP001279681">
    <property type="component" value="Unassembled WGS sequence"/>
</dbReference>
<protein>
    <submittedName>
        <fullName evidence="3">Metallophosphoesterase</fullName>
    </submittedName>
</protein>
<comment type="caution">
    <text evidence="3">The sequence shown here is derived from an EMBL/GenBank/DDBJ whole genome shotgun (WGS) entry which is preliminary data.</text>
</comment>
<sequence>MIWILQRLFLVLFFILGVAYFFYKVYGSLWSFLLIPTFSFLPFILFYFYRNKRYVSLDIFLGHYLFYLNYIIFGVLTILLIALILKIFSIDIIKIISYKKMTFNIFFLFTLVVLSFWGYENFKNVDVKNFKVPKEIAEDKNPLKFAFISDVHLNGKFDGKKLSEAFKKMENENVDLVLIGGDFLDNSYKSITDDIKSIVDKTNFKHGIYLVLGNHEYYGGIEENIKYIKSLGINILKDESVDIEGITIVGRDDRHNKNRKSLKELLENVKSENTVIVMDHNPKSLEELGDDKVDLYLSGHTHKGQIFPFNLVVDYMYLNSGGYKKIGETETYVSSGLGTWMIPYRIGSKSEMFIFNMVKQ</sequence>
<keyword evidence="4" id="KW-1185">Reference proteome</keyword>
<dbReference type="Pfam" id="PF00149">
    <property type="entry name" value="Metallophos"/>
    <property type="match status" value="1"/>
</dbReference>
<dbReference type="InterPro" id="IPR004843">
    <property type="entry name" value="Calcineurin-like_PHP"/>
</dbReference>
<dbReference type="EMBL" id="JAVIKH010000001">
    <property type="protein sequence ID" value="MDX8334967.1"/>
    <property type="molecule type" value="Genomic_DNA"/>
</dbReference>
<proteinExistence type="predicted"/>
<dbReference type="SUPFAM" id="SSF56300">
    <property type="entry name" value="Metallo-dependent phosphatases"/>
    <property type="match status" value="1"/>
</dbReference>
<feature type="transmembrane region" description="Helical" evidence="1">
    <location>
        <begin position="101"/>
        <end position="119"/>
    </location>
</feature>
<organism evidence="3 4">
    <name type="scientific">Candidatus Cetobacterium colombiensis</name>
    <dbReference type="NCBI Taxonomy" id="3073100"/>
    <lineage>
        <taxon>Bacteria</taxon>
        <taxon>Fusobacteriati</taxon>
        <taxon>Fusobacteriota</taxon>
        <taxon>Fusobacteriia</taxon>
        <taxon>Fusobacteriales</taxon>
        <taxon>Fusobacteriaceae</taxon>
        <taxon>Cetobacterium</taxon>
    </lineage>
</organism>
<feature type="transmembrane region" description="Helical" evidence="1">
    <location>
        <begin position="64"/>
        <end position="89"/>
    </location>
</feature>
<reference evidence="4" key="1">
    <citation type="submission" date="2023-07" db="EMBL/GenBank/DDBJ databases">
        <authorList>
            <person name="Colorado M.A."/>
            <person name="Villamil L.M."/>
            <person name="Melo J.F."/>
            <person name="Rodriguez J.A."/>
            <person name="Ruiz R.Y."/>
        </authorList>
    </citation>
    <scope>NUCLEOTIDE SEQUENCE [LARGE SCALE GENOMIC DNA]</scope>
    <source>
        <strain evidence="4">C33</strain>
    </source>
</reference>
<evidence type="ECO:0000256" key="1">
    <source>
        <dbReference type="SAM" id="Phobius"/>
    </source>
</evidence>
<dbReference type="PANTHER" id="PTHR31302">
    <property type="entry name" value="TRANSMEMBRANE PROTEIN WITH METALLOPHOSPHOESTERASE DOMAIN-RELATED"/>
    <property type="match status" value="1"/>
</dbReference>
<keyword evidence="1" id="KW-1133">Transmembrane helix</keyword>
<keyword evidence="1" id="KW-0812">Transmembrane</keyword>
<evidence type="ECO:0000313" key="3">
    <source>
        <dbReference type="EMBL" id="MDX8334967.1"/>
    </source>
</evidence>
<dbReference type="Gene3D" id="3.60.21.10">
    <property type="match status" value="1"/>
</dbReference>
<dbReference type="InterPro" id="IPR051158">
    <property type="entry name" value="Metallophosphoesterase_sf"/>
</dbReference>
<evidence type="ECO:0000259" key="2">
    <source>
        <dbReference type="Pfam" id="PF00149"/>
    </source>
</evidence>
<feature type="domain" description="Calcineurin-like phosphoesterase" evidence="2">
    <location>
        <begin position="143"/>
        <end position="303"/>
    </location>
</feature>
<feature type="transmembrane region" description="Helical" evidence="1">
    <location>
        <begin position="6"/>
        <end position="23"/>
    </location>
</feature>
<dbReference type="CDD" id="cd07385">
    <property type="entry name" value="MPP_YkuE_C"/>
    <property type="match status" value="1"/>
</dbReference>
<dbReference type="PANTHER" id="PTHR31302:SF0">
    <property type="entry name" value="TRANSMEMBRANE PROTEIN WITH METALLOPHOSPHOESTERASE DOMAIN"/>
    <property type="match status" value="1"/>
</dbReference>
<dbReference type="RefSeq" id="WP_320312380.1">
    <property type="nucleotide sequence ID" value="NZ_JAVIKH010000001.1"/>
</dbReference>
<accession>A0ABU4W624</accession>
<name>A0ABU4W624_9FUSO</name>